<keyword evidence="2" id="KW-0808">Transferase</keyword>
<proteinExistence type="predicted"/>
<reference evidence="2 3" key="1">
    <citation type="submission" date="2020-08" db="EMBL/GenBank/DDBJ databases">
        <title>Sequencing the genomes of 1000 actinobacteria strains.</title>
        <authorList>
            <person name="Klenk H.-P."/>
        </authorList>
    </citation>
    <scope>NUCLEOTIDE SEQUENCE [LARGE SCALE GENOMIC DNA]</scope>
    <source>
        <strain evidence="2 3">DSM 45784</strain>
    </source>
</reference>
<dbReference type="Pfam" id="PF18014">
    <property type="entry name" value="Acetyltransf_18"/>
    <property type="match status" value="1"/>
</dbReference>
<dbReference type="InterPro" id="IPR052729">
    <property type="entry name" value="Acyl/Acetyltrans_Enzymes"/>
</dbReference>
<dbReference type="Proteomes" id="UP000542210">
    <property type="component" value="Unassembled WGS sequence"/>
</dbReference>
<dbReference type="InterPro" id="IPR041496">
    <property type="entry name" value="YitH/HolE_GNAT"/>
</dbReference>
<dbReference type="Gene3D" id="3.40.630.30">
    <property type="match status" value="1"/>
</dbReference>
<dbReference type="InterPro" id="IPR016181">
    <property type="entry name" value="Acyl_CoA_acyltransferase"/>
</dbReference>
<dbReference type="GO" id="GO:0016747">
    <property type="term" value="F:acyltransferase activity, transferring groups other than amino-acyl groups"/>
    <property type="evidence" value="ECO:0007669"/>
    <property type="project" value="InterPro"/>
</dbReference>
<comment type="caution">
    <text evidence="2">The sequence shown here is derived from an EMBL/GenBank/DDBJ whole genome shotgun (WGS) entry which is preliminary data.</text>
</comment>
<dbReference type="RefSeq" id="WP_184879866.1">
    <property type="nucleotide sequence ID" value="NZ_BOOV01000017.1"/>
</dbReference>
<evidence type="ECO:0000259" key="1">
    <source>
        <dbReference type="PROSITE" id="PS51186"/>
    </source>
</evidence>
<organism evidence="2 3">
    <name type="scientific">Sphaerisporangium siamense</name>
    <dbReference type="NCBI Taxonomy" id="795645"/>
    <lineage>
        <taxon>Bacteria</taxon>
        <taxon>Bacillati</taxon>
        <taxon>Actinomycetota</taxon>
        <taxon>Actinomycetes</taxon>
        <taxon>Streptosporangiales</taxon>
        <taxon>Streptosporangiaceae</taxon>
        <taxon>Sphaerisporangium</taxon>
    </lineage>
</organism>
<dbReference type="SUPFAM" id="SSF55729">
    <property type="entry name" value="Acyl-CoA N-acyltransferases (Nat)"/>
    <property type="match status" value="1"/>
</dbReference>
<name>A0A7W7GA20_9ACTN</name>
<dbReference type="Gene3D" id="3.40.630.90">
    <property type="match status" value="1"/>
</dbReference>
<dbReference type="Pfam" id="PF00583">
    <property type="entry name" value="Acetyltransf_1"/>
    <property type="match status" value="1"/>
</dbReference>
<accession>A0A7W7GA20</accession>
<sequence>MIDPRDRPDVADMPVRRLGVDDLRDCLLLAIDRKWLPEEAKWRLLFEVGEVYGIDAPEGGLAGTVVLARYGPRLGAVSMVLVATRYGRMGLGHRLMRHLIRQAGGATLFLTATEYGRGLYEKLGFTAAGTVVTHIGHLRPEPEDFKQDGIRPAREADLAAIGRLDLRASGAPRAEVIRRLPRFAERTRVAERAGAVTGFGAAWRNVDNVVVGPVIAASTAMARALIAELTADLHGPVRLDVDTRHHALAGWIAARGAAPAFSTTLMTFGGDLPGDRARLYTPVMQALG</sequence>
<dbReference type="PANTHER" id="PTHR47237:SF2">
    <property type="entry name" value="BLL4206 PROTEIN"/>
    <property type="match status" value="1"/>
</dbReference>
<dbReference type="AlphaFoldDB" id="A0A7W7GA20"/>
<evidence type="ECO:0000313" key="3">
    <source>
        <dbReference type="Proteomes" id="UP000542210"/>
    </source>
</evidence>
<feature type="domain" description="N-acetyltransferase" evidence="1">
    <location>
        <begin position="13"/>
        <end position="157"/>
    </location>
</feature>
<gene>
    <name evidence="2" type="ORF">BJ982_002578</name>
</gene>
<dbReference type="InterPro" id="IPR000182">
    <property type="entry name" value="GNAT_dom"/>
</dbReference>
<dbReference type="PROSITE" id="PS51186">
    <property type="entry name" value="GNAT"/>
    <property type="match status" value="1"/>
</dbReference>
<evidence type="ECO:0000313" key="2">
    <source>
        <dbReference type="EMBL" id="MBB4701034.1"/>
    </source>
</evidence>
<keyword evidence="3" id="KW-1185">Reference proteome</keyword>
<dbReference type="PANTHER" id="PTHR47237">
    <property type="entry name" value="SLL0310 PROTEIN"/>
    <property type="match status" value="1"/>
</dbReference>
<protein>
    <submittedName>
        <fullName evidence="2">GNAT superfamily N-acetyltransferase</fullName>
    </submittedName>
</protein>
<dbReference type="EMBL" id="JACHND010000001">
    <property type="protein sequence ID" value="MBB4701034.1"/>
    <property type="molecule type" value="Genomic_DNA"/>
</dbReference>